<reference evidence="2" key="1">
    <citation type="submission" date="2015-01" db="EMBL/GenBank/DDBJ databases">
        <title>The Genome Sequence of Cladophialophora bantiana CBS 173.52.</title>
        <authorList>
            <consortium name="The Broad Institute Genomics Platform"/>
            <person name="Cuomo C."/>
            <person name="de Hoog S."/>
            <person name="Gorbushina A."/>
            <person name="Stielow B."/>
            <person name="Teixiera M."/>
            <person name="Abouelleil A."/>
            <person name="Chapman S.B."/>
            <person name="Priest M."/>
            <person name="Young S.K."/>
            <person name="Wortman J."/>
            <person name="Nusbaum C."/>
            <person name="Birren B."/>
        </authorList>
    </citation>
    <scope>NUCLEOTIDE SEQUENCE [LARGE SCALE GENOMIC DNA]</scope>
    <source>
        <strain evidence="2">CBS 173.52</strain>
    </source>
</reference>
<dbReference type="EMBL" id="KN847008">
    <property type="protein sequence ID" value="KIW86947.1"/>
    <property type="molecule type" value="Genomic_DNA"/>
</dbReference>
<feature type="region of interest" description="Disordered" evidence="1">
    <location>
        <begin position="107"/>
        <end position="148"/>
    </location>
</feature>
<dbReference type="Proteomes" id="UP000053789">
    <property type="component" value="Unassembled WGS sequence"/>
</dbReference>
<feature type="compositionally biased region" description="Polar residues" evidence="1">
    <location>
        <begin position="255"/>
        <end position="266"/>
    </location>
</feature>
<protein>
    <submittedName>
        <fullName evidence="2">Uncharacterized protein</fullName>
    </submittedName>
</protein>
<dbReference type="HOGENOM" id="CLU_1065737_0_0_1"/>
<name>A0A0D2FJS4_CLAB1</name>
<dbReference type="AlphaFoldDB" id="A0A0D2FJS4"/>
<keyword evidence="3" id="KW-1185">Reference proteome</keyword>
<evidence type="ECO:0000313" key="3">
    <source>
        <dbReference type="Proteomes" id="UP000053789"/>
    </source>
</evidence>
<sequence>MTATLLYIKSTLALPMPEPMLPKITIRHDSPSQSPTETGLAVEEYFMPSPGTHGKRQQYSLSESIKIAPTPGPTIRVLDRHTQLLHLHQREKERALRARFYPFDAGNSTSASKPPITPSPLASVALSSSTDGLNISSPSSQISLPNPSNSVQPFTITGSATTLGLSSAASAPDIVTDTSPPLLPIDLTLPAAWIQTLPPTTALSTPVPLVPEPQPNLATQSWVSGTAAPTPTTSQKVGISVPSEGGNTDCPFQPGVSTSPDAETTPDQTFPVIVTVLPVSTSFSAGA</sequence>
<evidence type="ECO:0000256" key="1">
    <source>
        <dbReference type="SAM" id="MobiDB-lite"/>
    </source>
</evidence>
<feature type="compositionally biased region" description="Low complexity" evidence="1">
    <location>
        <begin position="119"/>
        <end position="130"/>
    </location>
</feature>
<dbReference type="OrthoDB" id="4160715at2759"/>
<dbReference type="GeneID" id="27705340"/>
<feature type="region of interest" description="Disordered" evidence="1">
    <location>
        <begin position="242"/>
        <end position="266"/>
    </location>
</feature>
<proteinExistence type="predicted"/>
<organism evidence="2 3">
    <name type="scientific">Cladophialophora bantiana (strain ATCC 10958 / CBS 173.52 / CDC B-1940 / NIH 8579)</name>
    <name type="common">Xylohypha bantiana</name>
    <dbReference type="NCBI Taxonomy" id="1442370"/>
    <lineage>
        <taxon>Eukaryota</taxon>
        <taxon>Fungi</taxon>
        <taxon>Dikarya</taxon>
        <taxon>Ascomycota</taxon>
        <taxon>Pezizomycotina</taxon>
        <taxon>Eurotiomycetes</taxon>
        <taxon>Chaetothyriomycetidae</taxon>
        <taxon>Chaetothyriales</taxon>
        <taxon>Herpotrichiellaceae</taxon>
        <taxon>Cladophialophora</taxon>
    </lineage>
</organism>
<dbReference type="RefSeq" id="XP_016613616.1">
    <property type="nucleotide sequence ID" value="XM_016770118.1"/>
</dbReference>
<gene>
    <name evidence="2" type="ORF">Z519_12412</name>
</gene>
<feature type="compositionally biased region" description="Polar residues" evidence="1">
    <location>
        <begin position="131"/>
        <end position="148"/>
    </location>
</feature>
<accession>A0A0D2FJS4</accession>
<evidence type="ECO:0000313" key="2">
    <source>
        <dbReference type="EMBL" id="KIW86947.1"/>
    </source>
</evidence>